<organism evidence="2 3">
    <name type="scientific">Shewanella violacea (strain JCM 10179 / CIP 106290 / LMG 19151 / DSS12)</name>
    <dbReference type="NCBI Taxonomy" id="637905"/>
    <lineage>
        <taxon>Bacteria</taxon>
        <taxon>Pseudomonadati</taxon>
        <taxon>Pseudomonadota</taxon>
        <taxon>Gammaproteobacteria</taxon>
        <taxon>Alteromonadales</taxon>
        <taxon>Shewanellaceae</taxon>
        <taxon>Shewanella</taxon>
    </lineage>
</organism>
<dbReference type="KEGG" id="svo:SVI_1396"/>
<dbReference type="eggNOG" id="COG3440">
    <property type="taxonomic scope" value="Bacteria"/>
</dbReference>
<dbReference type="RefSeq" id="WP_013050677.1">
    <property type="nucleotide sequence ID" value="NC_014012.1"/>
</dbReference>
<gene>
    <name evidence="2" type="ordered locus">SVI_1396</name>
</gene>
<evidence type="ECO:0000313" key="2">
    <source>
        <dbReference type="EMBL" id="BAJ01367.1"/>
    </source>
</evidence>
<dbReference type="AlphaFoldDB" id="D4ZI68"/>
<protein>
    <recommendedName>
        <fullName evidence="1">HNH nuclease domain-containing protein</fullName>
    </recommendedName>
</protein>
<evidence type="ECO:0000259" key="1">
    <source>
        <dbReference type="Pfam" id="PF13391"/>
    </source>
</evidence>
<dbReference type="EMBL" id="AP011177">
    <property type="protein sequence ID" value="BAJ01367.1"/>
    <property type="molecule type" value="Genomic_DNA"/>
</dbReference>
<name>D4ZI68_SHEVD</name>
<reference evidence="3" key="1">
    <citation type="journal article" date="2010" name="Mol. Biosyst.">
        <title>Complete genome sequence and comparative analysis of Shewanella violacea, a psychrophilic and piezophilic bacterium from deep sea floor sediments.</title>
        <authorList>
            <person name="Aono E."/>
            <person name="Baba T."/>
            <person name="Ara T."/>
            <person name="Nishi T."/>
            <person name="Nakamichi T."/>
            <person name="Inamoto E."/>
            <person name="Toyonaga H."/>
            <person name="Hasegawa M."/>
            <person name="Takai Y."/>
            <person name="Okumura Y."/>
            <person name="Baba M."/>
            <person name="Tomita M."/>
            <person name="Kato C."/>
            <person name="Oshima T."/>
            <person name="Nakasone K."/>
            <person name="Mori H."/>
        </authorList>
    </citation>
    <scope>NUCLEOTIDE SEQUENCE [LARGE SCALE GENOMIC DNA]</scope>
    <source>
        <strain evidence="3">JCM 10179 / CIP 106290 / LMG 19151 / DSS12</strain>
    </source>
</reference>
<dbReference type="OrthoDB" id="529575at2"/>
<dbReference type="Proteomes" id="UP000002350">
    <property type="component" value="Chromosome"/>
</dbReference>
<sequence>MLKLTNSICEALICGDWRLILVESLHGNNNVVRRCPECHGSIKLMKQGKDGQRAHFEHDKRNPSCSLGDSMGKKLKYNHISVTVSDKDRKASTSFEDLMAFCIDKDTVINDGDITEDIIEVLASPLSDSEKRQEINARIGQGKFRQNVIQVWGSDSCALTLTPVNEMLIASHIKSWRNCIDTNERLDGANGILLCAHIDKLFDRHLITFNKVGMEYRVKFSSQLDKSLMTQLGINERDALATSKMKSADLEKFEDYLSFHQKIFAQLNEINTL</sequence>
<dbReference type="Pfam" id="PF13391">
    <property type="entry name" value="HNH_2"/>
    <property type="match status" value="1"/>
</dbReference>
<dbReference type="HOGENOM" id="CLU_1084334_0_0_6"/>
<proteinExistence type="predicted"/>
<evidence type="ECO:0000313" key="3">
    <source>
        <dbReference type="Proteomes" id="UP000002350"/>
    </source>
</evidence>
<feature type="domain" description="HNH nuclease" evidence="1">
    <location>
        <begin position="157"/>
        <end position="210"/>
    </location>
</feature>
<dbReference type="InterPro" id="IPR003615">
    <property type="entry name" value="HNH_nuc"/>
</dbReference>
<accession>D4ZI68</accession>
<keyword evidence="3" id="KW-1185">Reference proteome</keyword>